<evidence type="ECO:0000313" key="4">
    <source>
        <dbReference type="EMBL" id="MFK4754467.1"/>
    </source>
</evidence>
<dbReference type="EMBL" id="JBBKTX010000031">
    <property type="protein sequence ID" value="MFK4754467.1"/>
    <property type="molecule type" value="Genomic_DNA"/>
</dbReference>
<comment type="catalytic activity">
    <reaction evidence="1">
        <text>ATP + protein L-histidine = ADP + protein N-phospho-L-histidine.</text>
        <dbReference type="EC" id="2.7.13.3"/>
    </reaction>
</comment>
<evidence type="ECO:0000313" key="5">
    <source>
        <dbReference type="Proteomes" id="UP001620597"/>
    </source>
</evidence>
<keyword evidence="4" id="KW-0067">ATP-binding</keyword>
<accession>A0ABW8NNA0</accession>
<name>A0ABW8NNA0_9GAMM</name>
<dbReference type="InterPro" id="IPR003594">
    <property type="entry name" value="HATPase_dom"/>
</dbReference>
<dbReference type="InterPro" id="IPR004358">
    <property type="entry name" value="Sig_transdc_His_kin-like_C"/>
</dbReference>
<comment type="caution">
    <text evidence="4">The sequence shown here is derived from an EMBL/GenBank/DDBJ whole genome shotgun (WGS) entry which is preliminary data.</text>
</comment>
<sequence length="336" mass="36112">MHSHHLLLIPALVLALTLGFAGVSILPWVLLGMASIWPLWRSASAVTDNAEPQNQAAGQQVTADQLRHIKQMERLAAVGQLSAGIAHEINNPVAYVGSNLHAIRADMDGLLRFVGAVDNAGNHLDPASEAYRLILSAYQDEGIADIVSLMPERVSDSLEGVERISHIVRDMKRLMRGDQGPKSPSSINDELNAIINIARIGIGGELTLKVGLLDDCPPVVCNPALVGQVALNILVNAIQAVDERYGEVGIYQRQHAHELEIVISDNGIGIGADAVARVFEPFYTTKSADEGTGMGLALSQQLIEEHGGRIELESELGVGSCFHIYLPLIAEESNRV</sequence>
<evidence type="ECO:0000256" key="2">
    <source>
        <dbReference type="ARBA" id="ARBA00012438"/>
    </source>
</evidence>
<dbReference type="EC" id="2.7.13.3" evidence="2"/>
<dbReference type="Gene3D" id="3.30.565.10">
    <property type="entry name" value="Histidine kinase-like ATPase, C-terminal domain"/>
    <property type="match status" value="1"/>
</dbReference>
<dbReference type="SUPFAM" id="SSF55874">
    <property type="entry name" value="ATPase domain of HSP90 chaperone/DNA topoisomerase II/histidine kinase"/>
    <property type="match status" value="1"/>
</dbReference>
<dbReference type="PRINTS" id="PR00344">
    <property type="entry name" value="BCTRLSENSOR"/>
</dbReference>
<keyword evidence="4" id="KW-0547">Nucleotide-binding</keyword>
<dbReference type="PANTHER" id="PTHR43065:SF50">
    <property type="entry name" value="HISTIDINE KINASE"/>
    <property type="match status" value="1"/>
</dbReference>
<reference evidence="4 5" key="1">
    <citation type="submission" date="2024-03" db="EMBL/GenBank/DDBJ databases">
        <title>High-quality draft genome sequence of Oceanobacter sp. wDCs-4.</title>
        <authorList>
            <person name="Dong C."/>
        </authorList>
    </citation>
    <scope>NUCLEOTIDE SEQUENCE [LARGE SCALE GENOMIC DNA]</scope>
    <source>
        <strain evidence="5">wDCs-4</strain>
    </source>
</reference>
<evidence type="ECO:0000259" key="3">
    <source>
        <dbReference type="PROSITE" id="PS50109"/>
    </source>
</evidence>
<dbReference type="InterPro" id="IPR005467">
    <property type="entry name" value="His_kinase_dom"/>
</dbReference>
<feature type="domain" description="Histidine kinase" evidence="3">
    <location>
        <begin position="84"/>
        <end position="330"/>
    </location>
</feature>
<keyword evidence="5" id="KW-1185">Reference proteome</keyword>
<dbReference type="InterPro" id="IPR036097">
    <property type="entry name" value="HisK_dim/P_sf"/>
</dbReference>
<dbReference type="Gene3D" id="1.10.287.130">
    <property type="match status" value="1"/>
</dbReference>
<organism evidence="4 5">
    <name type="scientific">Oceanobacter antarcticus</name>
    <dbReference type="NCBI Taxonomy" id="3133425"/>
    <lineage>
        <taxon>Bacteria</taxon>
        <taxon>Pseudomonadati</taxon>
        <taxon>Pseudomonadota</taxon>
        <taxon>Gammaproteobacteria</taxon>
        <taxon>Oceanospirillales</taxon>
        <taxon>Oceanospirillaceae</taxon>
        <taxon>Oceanobacter</taxon>
    </lineage>
</organism>
<proteinExistence type="predicted"/>
<dbReference type="GO" id="GO:0005524">
    <property type="term" value="F:ATP binding"/>
    <property type="evidence" value="ECO:0007669"/>
    <property type="project" value="UniProtKB-KW"/>
</dbReference>
<dbReference type="InterPro" id="IPR036890">
    <property type="entry name" value="HATPase_C_sf"/>
</dbReference>
<gene>
    <name evidence="4" type="ORF">WG929_18835</name>
</gene>
<protein>
    <recommendedName>
        <fullName evidence="2">histidine kinase</fullName>
        <ecNumber evidence="2">2.7.13.3</ecNumber>
    </recommendedName>
</protein>
<dbReference type="RefSeq" id="WP_416207323.1">
    <property type="nucleotide sequence ID" value="NZ_JBBKTX010000031.1"/>
</dbReference>
<dbReference type="PROSITE" id="PS50109">
    <property type="entry name" value="HIS_KIN"/>
    <property type="match status" value="1"/>
</dbReference>
<dbReference type="SUPFAM" id="SSF47384">
    <property type="entry name" value="Homodimeric domain of signal transducing histidine kinase"/>
    <property type="match status" value="1"/>
</dbReference>
<evidence type="ECO:0000256" key="1">
    <source>
        <dbReference type="ARBA" id="ARBA00000085"/>
    </source>
</evidence>
<dbReference type="Pfam" id="PF02518">
    <property type="entry name" value="HATPase_c"/>
    <property type="match status" value="1"/>
</dbReference>
<dbReference type="Proteomes" id="UP001620597">
    <property type="component" value="Unassembled WGS sequence"/>
</dbReference>
<dbReference type="SMART" id="SM00387">
    <property type="entry name" value="HATPase_c"/>
    <property type="match status" value="1"/>
</dbReference>
<dbReference type="PANTHER" id="PTHR43065">
    <property type="entry name" value="SENSOR HISTIDINE KINASE"/>
    <property type="match status" value="1"/>
</dbReference>